<dbReference type="Gene3D" id="1.50.10.20">
    <property type="match status" value="1"/>
</dbReference>
<dbReference type="STRING" id="299467.A0A443RYP0"/>
<dbReference type="Pfam" id="PF07678">
    <property type="entry name" value="TED_complement"/>
    <property type="match status" value="1"/>
</dbReference>
<comment type="caution">
    <text evidence="2">The sequence shown here is derived from an EMBL/GenBank/DDBJ whole genome shotgun (WGS) entry which is preliminary data.</text>
</comment>
<evidence type="ECO:0000259" key="1">
    <source>
        <dbReference type="Pfam" id="PF07678"/>
    </source>
</evidence>
<dbReference type="Proteomes" id="UP000288716">
    <property type="component" value="Unassembled WGS sequence"/>
</dbReference>
<evidence type="ECO:0000313" key="2">
    <source>
        <dbReference type="EMBL" id="RWS20446.1"/>
    </source>
</evidence>
<keyword evidence="3" id="KW-1185">Reference proteome</keyword>
<dbReference type="PANTHER" id="PTHR11412:SF171">
    <property type="entry name" value="PREGNANCY ZONE PROTEIN-LIKE PROTEIN"/>
    <property type="match status" value="1"/>
</dbReference>
<dbReference type="EMBL" id="NCKV01017492">
    <property type="protein sequence ID" value="RWS20446.1"/>
    <property type="molecule type" value="Genomic_DNA"/>
</dbReference>
<dbReference type="AlphaFoldDB" id="A0A443RYP0"/>
<evidence type="ECO:0000313" key="3">
    <source>
        <dbReference type="Proteomes" id="UP000288716"/>
    </source>
</evidence>
<reference evidence="2 3" key="1">
    <citation type="journal article" date="2018" name="Gigascience">
        <title>Genomes of trombidid mites reveal novel predicted allergens and laterally-transferred genes associated with secondary metabolism.</title>
        <authorList>
            <person name="Dong X."/>
            <person name="Chaisiri K."/>
            <person name="Xia D."/>
            <person name="Armstrong S.D."/>
            <person name="Fang Y."/>
            <person name="Donnelly M.J."/>
            <person name="Kadowaki T."/>
            <person name="McGarry J.W."/>
            <person name="Darby A.C."/>
            <person name="Makepeace B.L."/>
        </authorList>
    </citation>
    <scope>NUCLEOTIDE SEQUENCE [LARGE SCALE GENOMIC DNA]</scope>
    <source>
        <strain evidence="2">UoL-UT</strain>
    </source>
</reference>
<gene>
    <name evidence="2" type="ORF">B4U80_14273</name>
</gene>
<dbReference type="InterPro" id="IPR011626">
    <property type="entry name" value="Alpha-macroglobulin_TED"/>
</dbReference>
<dbReference type="InterPro" id="IPR008930">
    <property type="entry name" value="Terpenoid_cyclase/PrenylTrfase"/>
</dbReference>
<dbReference type="GO" id="GO:0005615">
    <property type="term" value="C:extracellular space"/>
    <property type="evidence" value="ECO:0007669"/>
    <property type="project" value="InterPro"/>
</dbReference>
<feature type="domain" description="Alpha-macroglobulin-like TED" evidence="1">
    <location>
        <begin position="52"/>
        <end position="200"/>
    </location>
</feature>
<sequence length="209" mass="24128">EPNLLRIWKSYLALNYNEFLNYSLIGRTEKSVVINTLQKAHKHQIAFRKPDAYSLKSLAMIKKYIYVDFQALNETLEWILKLQDHHTGCWTPIGPNINHHLRNNETGQSLITSFVIIALLESQKWLNSPSNDVIESAFKCLQSTTKQHDAYTLVLSAHVHSLANKTEEANQYLIKLQQLATNDTVNNVTYWEQQVPGEEWISKSTSIQF</sequence>
<dbReference type="PANTHER" id="PTHR11412">
    <property type="entry name" value="MACROGLOBULIN / COMPLEMENT"/>
    <property type="match status" value="1"/>
</dbReference>
<organism evidence="2 3">
    <name type="scientific">Leptotrombidium deliense</name>
    <dbReference type="NCBI Taxonomy" id="299467"/>
    <lineage>
        <taxon>Eukaryota</taxon>
        <taxon>Metazoa</taxon>
        <taxon>Ecdysozoa</taxon>
        <taxon>Arthropoda</taxon>
        <taxon>Chelicerata</taxon>
        <taxon>Arachnida</taxon>
        <taxon>Acari</taxon>
        <taxon>Acariformes</taxon>
        <taxon>Trombidiformes</taxon>
        <taxon>Prostigmata</taxon>
        <taxon>Anystina</taxon>
        <taxon>Parasitengona</taxon>
        <taxon>Trombiculoidea</taxon>
        <taxon>Trombiculidae</taxon>
        <taxon>Leptotrombidium</taxon>
    </lineage>
</organism>
<accession>A0A443RYP0</accession>
<protein>
    <submittedName>
        <fullName evidence="2">Ovostatin-like protein</fullName>
    </submittedName>
</protein>
<name>A0A443RYP0_9ACAR</name>
<proteinExistence type="predicted"/>
<dbReference type="InterPro" id="IPR050473">
    <property type="entry name" value="A2M/Complement_sys"/>
</dbReference>
<dbReference type="SUPFAM" id="SSF48239">
    <property type="entry name" value="Terpenoid cyclases/Protein prenyltransferases"/>
    <property type="match status" value="1"/>
</dbReference>
<dbReference type="VEuPathDB" id="VectorBase:LDEU011594"/>
<feature type="non-terminal residue" evidence="2">
    <location>
        <position position="1"/>
    </location>
</feature>